<keyword evidence="1" id="KW-0472">Membrane</keyword>
<dbReference type="AlphaFoldDB" id="A0A1N7NR96"/>
<accession>A0A1N7NR96</accession>
<keyword evidence="1" id="KW-0812">Transmembrane</keyword>
<dbReference type="OrthoDB" id="9815199at2"/>
<name>A0A1N7NR96_9RHOB</name>
<reference evidence="3" key="1">
    <citation type="submission" date="2017-01" db="EMBL/GenBank/DDBJ databases">
        <authorList>
            <person name="Varghese N."/>
            <person name="Submissions S."/>
        </authorList>
    </citation>
    <scope>NUCLEOTIDE SEQUENCE [LARGE SCALE GENOMIC DNA]</scope>
    <source>
        <strain evidence="3">DSM 19945</strain>
    </source>
</reference>
<keyword evidence="3" id="KW-1185">Reference proteome</keyword>
<evidence type="ECO:0000256" key="1">
    <source>
        <dbReference type="SAM" id="Phobius"/>
    </source>
</evidence>
<dbReference type="Proteomes" id="UP000186221">
    <property type="component" value="Unassembled WGS sequence"/>
</dbReference>
<sequence>MSAIFTALGLVFVIEGLALALAPSRFEEVLAFLVSLGPEARRRLGLISVAGGVAIVALVRVFI</sequence>
<keyword evidence="1" id="KW-1133">Transmembrane helix</keyword>
<organism evidence="2 3">
    <name type="scientific">Rhodobacter aestuarii</name>
    <dbReference type="NCBI Taxonomy" id="453582"/>
    <lineage>
        <taxon>Bacteria</taxon>
        <taxon>Pseudomonadati</taxon>
        <taxon>Pseudomonadota</taxon>
        <taxon>Alphaproteobacteria</taxon>
        <taxon>Rhodobacterales</taxon>
        <taxon>Rhodobacter group</taxon>
        <taxon>Rhodobacter</taxon>
    </lineage>
</organism>
<proteinExistence type="predicted"/>
<evidence type="ECO:0000313" key="2">
    <source>
        <dbReference type="EMBL" id="SIT00837.1"/>
    </source>
</evidence>
<protein>
    <recommendedName>
        <fullName evidence="4">DUF2065 domain-containing protein</fullName>
    </recommendedName>
</protein>
<gene>
    <name evidence="2" type="ORF">SAMN05421580_10896</name>
</gene>
<dbReference type="Pfam" id="PF09838">
    <property type="entry name" value="DUF2065"/>
    <property type="match status" value="1"/>
</dbReference>
<dbReference type="RefSeq" id="WP_076485389.1">
    <property type="nucleotide sequence ID" value="NZ_FTOG01000008.1"/>
</dbReference>
<dbReference type="InterPro" id="IPR019201">
    <property type="entry name" value="DUF2065"/>
</dbReference>
<dbReference type="STRING" id="453582.SAMN05421580_10896"/>
<evidence type="ECO:0008006" key="4">
    <source>
        <dbReference type="Google" id="ProtNLM"/>
    </source>
</evidence>
<evidence type="ECO:0000313" key="3">
    <source>
        <dbReference type="Proteomes" id="UP000186221"/>
    </source>
</evidence>
<feature type="transmembrane region" description="Helical" evidence="1">
    <location>
        <begin position="44"/>
        <end position="62"/>
    </location>
</feature>
<dbReference type="EMBL" id="FTOG01000008">
    <property type="protein sequence ID" value="SIT00837.1"/>
    <property type="molecule type" value="Genomic_DNA"/>
</dbReference>